<evidence type="ECO:0000259" key="8">
    <source>
        <dbReference type="Pfam" id="PF01915"/>
    </source>
</evidence>
<sequence>MTLEEKVGQLFVTYLNGQSPDEVNPVNRTDFGVDTPAQVVAKFHPGGVIYFNNSSRDNIDTPKQVAALSNGLQRSATSSGSRIPLAISTDQEMGIVTRIGAPATQFPGNMALGAGRSTADAEKAATITANELRAMGINQDFAPDADVNSNPVNPVIGVRSYSSDPALAADMTAAQVRGYQQRYLAKGAVSATAKHFPGHGDTAEDSHTSLPVVDRTVEQWREVDAPPFRAAIAAGIDSIMTAHIQTPRIDPSGEPATLSKPVVTGLLREELRYDGVVITDSLGMAGVRQLHSDAEIPVLALKAGVDQLLMPVDLGLAVTSVLNAVRTGEISERRIDQSVLRILRMKFLRGMLTNVLVDVDAVPRKVGSAANLATAQQITDRTTTVVRNDDGVLPLRAKPASALVTGWGETTTTLLADRLTARGTATTRLATGSAPTDAQIAAAEQAAARSDVVVLLTNALSGQPAQRSLLARLLATGKPVVAVAVQNPYDVGYDAPTWLATYSYGAGAMESLAKVVYGEVGPKAKLPVEVPGPTRFPLGHGLTW</sequence>
<dbReference type="FunFam" id="3.20.20.300:FF:000014">
    <property type="entry name" value="Beta-hexosaminidase, lipoprotein"/>
    <property type="match status" value="1"/>
</dbReference>
<feature type="domain" description="Glycoside hydrolase family 3 C-terminal" evidence="8">
    <location>
        <begin position="384"/>
        <end position="532"/>
    </location>
</feature>
<comment type="caution">
    <text evidence="9">The sequence shown here is derived from an EMBL/GenBank/DDBJ whole genome shotgun (WGS) entry which is preliminary data.</text>
</comment>
<dbReference type="GO" id="GO:0005975">
    <property type="term" value="P:carbohydrate metabolic process"/>
    <property type="evidence" value="ECO:0007669"/>
    <property type="project" value="InterPro"/>
</dbReference>
<protein>
    <recommendedName>
        <fullName evidence="3">beta-N-acetylhexosaminidase</fullName>
        <ecNumber evidence="3">3.2.1.52</ecNumber>
    </recommendedName>
</protein>
<dbReference type="Gene3D" id="3.40.50.1700">
    <property type="entry name" value="Glycoside hydrolase family 3 C-terminal domain"/>
    <property type="match status" value="1"/>
</dbReference>
<organism evidence="9 10">
    <name type="scientific">Umezawaea endophytica</name>
    <dbReference type="NCBI Taxonomy" id="1654476"/>
    <lineage>
        <taxon>Bacteria</taxon>
        <taxon>Bacillati</taxon>
        <taxon>Actinomycetota</taxon>
        <taxon>Actinomycetes</taxon>
        <taxon>Pseudonocardiales</taxon>
        <taxon>Pseudonocardiaceae</taxon>
        <taxon>Umezawaea</taxon>
    </lineage>
</organism>
<feature type="domain" description="Glycoside hydrolase family 3 N-terminal" evidence="7">
    <location>
        <begin position="2"/>
        <end position="344"/>
    </location>
</feature>
<dbReference type="InterPro" id="IPR050226">
    <property type="entry name" value="NagZ_Beta-hexosaminidase"/>
</dbReference>
<keyword evidence="5 6" id="KW-0326">Glycosidase</keyword>
<evidence type="ECO:0000256" key="4">
    <source>
        <dbReference type="ARBA" id="ARBA00022801"/>
    </source>
</evidence>
<dbReference type="Pfam" id="PF01915">
    <property type="entry name" value="Glyco_hydro_3_C"/>
    <property type="match status" value="1"/>
</dbReference>
<keyword evidence="10" id="KW-1185">Reference proteome</keyword>
<comment type="similarity">
    <text evidence="2 6">Belongs to the glycosyl hydrolase 3 family.</text>
</comment>
<dbReference type="PANTHER" id="PTHR30480">
    <property type="entry name" value="BETA-HEXOSAMINIDASE-RELATED"/>
    <property type="match status" value="1"/>
</dbReference>
<evidence type="ECO:0000259" key="7">
    <source>
        <dbReference type="Pfam" id="PF00933"/>
    </source>
</evidence>
<dbReference type="InterPro" id="IPR001764">
    <property type="entry name" value="Glyco_hydro_3_N"/>
</dbReference>
<dbReference type="Pfam" id="PF00933">
    <property type="entry name" value="Glyco_hydro_3"/>
    <property type="match status" value="1"/>
</dbReference>
<dbReference type="Gene3D" id="3.20.20.300">
    <property type="entry name" value="Glycoside hydrolase, family 3, N-terminal domain"/>
    <property type="match status" value="1"/>
</dbReference>
<name>A0A9X3A7C5_9PSEU</name>
<accession>A0A9X3A7C5</accession>
<reference evidence="9" key="1">
    <citation type="submission" date="2022-08" db="EMBL/GenBank/DDBJ databases">
        <authorList>
            <person name="Tistechok S."/>
            <person name="Samborskyy M."/>
            <person name="Roman I."/>
        </authorList>
    </citation>
    <scope>NUCLEOTIDE SEQUENCE</scope>
    <source>
        <strain evidence="9">DSM 103496</strain>
    </source>
</reference>
<dbReference type="SUPFAM" id="SSF51445">
    <property type="entry name" value="(Trans)glycosidases"/>
    <property type="match status" value="1"/>
</dbReference>
<dbReference type="InterPro" id="IPR019800">
    <property type="entry name" value="Glyco_hydro_3_AS"/>
</dbReference>
<dbReference type="InterPro" id="IPR036962">
    <property type="entry name" value="Glyco_hydro_3_N_sf"/>
</dbReference>
<dbReference type="Proteomes" id="UP001141259">
    <property type="component" value="Unassembled WGS sequence"/>
</dbReference>
<dbReference type="EMBL" id="JANYMP010000043">
    <property type="protein sequence ID" value="MCS7484228.1"/>
    <property type="molecule type" value="Genomic_DNA"/>
</dbReference>
<keyword evidence="4 6" id="KW-0378">Hydrolase</keyword>
<dbReference type="InterPro" id="IPR036881">
    <property type="entry name" value="Glyco_hydro_3_C_sf"/>
</dbReference>
<gene>
    <name evidence="9" type="ORF">NZH93_45990</name>
</gene>
<evidence type="ECO:0000313" key="10">
    <source>
        <dbReference type="Proteomes" id="UP001141259"/>
    </source>
</evidence>
<dbReference type="SUPFAM" id="SSF52279">
    <property type="entry name" value="Beta-D-glucan exohydrolase, C-terminal domain"/>
    <property type="match status" value="1"/>
</dbReference>
<dbReference type="PANTHER" id="PTHR30480:SF13">
    <property type="entry name" value="BETA-HEXOSAMINIDASE"/>
    <property type="match status" value="1"/>
</dbReference>
<dbReference type="AlphaFoldDB" id="A0A9X3A7C5"/>
<dbReference type="GO" id="GO:0009254">
    <property type="term" value="P:peptidoglycan turnover"/>
    <property type="evidence" value="ECO:0007669"/>
    <property type="project" value="TreeGrafter"/>
</dbReference>
<evidence type="ECO:0000256" key="2">
    <source>
        <dbReference type="ARBA" id="ARBA00005336"/>
    </source>
</evidence>
<evidence type="ECO:0000313" key="9">
    <source>
        <dbReference type="EMBL" id="MCS7484228.1"/>
    </source>
</evidence>
<evidence type="ECO:0000256" key="5">
    <source>
        <dbReference type="ARBA" id="ARBA00023295"/>
    </source>
</evidence>
<dbReference type="InterPro" id="IPR002772">
    <property type="entry name" value="Glyco_hydro_3_C"/>
</dbReference>
<evidence type="ECO:0000256" key="3">
    <source>
        <dbReference type="ARBA" id="ARBA00012663"/>
    </source>
</evidence>
<dbReference type="GO" id="GO:0004563">
    <property type="term" value="F:beta-N-acetylhexosaminidase activity"/>
    <property type="evidence" value="ECO:0007669"/>
    <property type="project" value="UniProtKB-EC"/>
</dbReference>
<evidence type="ECO:0000256" key="6">
    <source>
        <dbReference type="RuleBase" id="RU361161"/>
    </source>
</evidence>
<dbReference type="PROSITE" id="PS00775">
    <property type="entry name" value="GLYCOSYL_HYDROL_F3"/>
    <property type="match status" value="1"/>
</dbReference>
<proteinExistence type="inferred from homology"/>
<dbReference type="InterPro" id="IPR017853">
    <property type="entry name" value="GH"/>
</dbReference>
<comment type="catalytic activity">
    <reaction evidence="1">
        <text>Hydrolysis of terminal non-reducing N-acetyl-D-hexosamine residues in N-acetyl-beta-D-hexosaminides.</text>
        <dbReference type="EC" id="3.2.1.52"/>
    </reaction>
</comment>
<dbReference type="EC" id="3.2.1.52" evidence="3"/>
<evidence type="ECO:0000256" key="1">
    <source>
        <dbReference type="ARBA" id="ARBA00001231"/>
    </source>
</evidence>